<dbReference type="PANTHER" id="PTHR43547">
    <property type="entry name" value="TWO-COMPONENT HISTIDINE KINASE"/>
    <property type="match status" value="1"/>
</dbReference>
<evidence type="ECO:0000256" key="4">
    <source>
        <dbReference type="ARBA" id="ARBA00023163"/>
    </source>
</evidence>
<dbReference type="InterPro" id="IPR011006">
    <property type="entry name" value="CheY-like_superfamily"/>
</dbReference>
<feature type="domain" description="Response regulatory" evidence="7">
    <location>
        <begin position="142"/>
        <end position="257"/>
    </location>
</feature>
<evidence type="ECO:0000259" key="7">
    <source>
        <dbReference type="PROSITE" id="PS50110"/>
    </source>
</evidence>
<dbReference type="PANTHER" id="PTHR43547:SF2">
    <property type="entry name" value="HYBRID SIGNAL TRANSDUCTION HISTIDINE KINASE C"/>
    <property type="match status" value="1"/>
</dbReference>
<dbReference type="Pfam" id="PF12833">
    <property type="entry name" value="HTH_18"/>
    <property type="match status" value="1"/>
</dbReference>
<dbReference type="InterPro" id="IPR001789">
    <property type="entry name" value="Sig_transdc_resp-reg_receiver"/>
</dbReference>
<dbReference type="InterPro" id="IPR036097">
    <property type="entry name" value="HisK_dim/P_sf"/>
</dbReference>
<dbReference type="PRINTS" id="PR00032">
    <property type="entry name" value="HTHARAC"/>
</dbReference>
<dbReference type="SMART" id="SM00448">
    <property type="entry name" value="REC"/>
    <property type="match status" value="1"/>
</dbReference>
<dbReference type="PROSITE" id="PS01124">
    <property type="entry name" value="HTH_ARAC_FAMILY_2"/>
    <property type="match status" value="1"/>
</dbReference>
<feature type="domain" description="HTH araC/xylS-type" evidence="6">
    <location>
        <begin position="289"/>
        <end position="388"/>
    </location>
</feature>
<dbReference type="SUPFAM" id="SSF52172">
    <property type="entry name" value="CheY-like"/>
    <property type="match status" value="1"/>
</dbReference>
<sequence>MKAALKETSERYETKVDHFAKISRDARTHLSLIDARIEKAFRLVTDDQMARHHLGQARSNSQQLIQLLNGFLAYETMENGGLNNDGEWDGQTLFPPGATTGSSRFSRNELAMDEAVFKDSPGFHDDEINEPEPSARAEKRYSVLLIEDNEELRAFESELLSRKYQVMEASNCPDGLKLALINLPDLILCDVELPQQGGIQICSQLKADTRTAHIPIILLTGQNALGQVIQALRAGADDYLVQPVDINILLLKIQNLINARTVTKGLNGNGQSAGSNEWITSGANEEFIEKLRSLLIQNISQPNFGVNELAFQVGMSVSVLYRKVRSLTGMTVNDFMKTVKMERALQLLESGGYQVNEVALMVGYESVRYFSNEFKRIHGKNPSKVRNQSGGN</sequence>
<evidence type="ECO:0000259" key="6">
    <source>
        <dbReference type="PROSITE" id="PS01124"/>
    </source>
</evidence>
<keyword evidence="1 5" id="KW-0597">Phosphoprotein</keyword>
<dbReference type="PROSITE" id="PS00041">
    <property type="entry name" value="HTH_ARAC_FAMILY_1"/>
    <property type="match status" value="1"/>
</dbReference>
<evidence type="ECO:0000313" key="9">
    <source>
        <dbReference type="Proteomes" id="UP000632339"/>
    </source>
</evidence>
<dbReference type="Pfam" id="PF00072">
    <property type="entry name" value="Response_reg"/>
    <property type="match status" value="1"/>
</dbReference>
<name>A0ABQ2I3I9_9BACT</name>
<proteinExistence type="predicted"/>
<accession>A0ABQ2I3I9</accession>
<dbReference type="Gene3D" id="3.40.50.2300">
    <property type="match status" value="1"/>
</dbReference>
<dbReference type="Gene3D" id="1.10.10.60">
    <property type="entry name" value="Homeodomain-like"/>
    <property type="match status" value="1"/>
</dbReference>
<organism evidence="8 9">
    <name type="scientific">Dyadobacter beijingensis</name>
    <dbReference type="NCBI Taxonomy" id="365489"/>
    <lineage>
        <taxon>Bacteria</taxon>
        <taxon>Pseudomonadati</taxon>
        <taxon>Bacteroidota</taxon>
        <taxon>Cytophagia</taxon>
        <taxon>Cytophagales</taxon>
        <taxon>Spirosomataceae</taxon>
        <taxon>Dyadobacter</taxon>
    </lineage>
</organism>
<dbReference type="InterPro" id="IPR009057">
    <property type="entry name" value="Homeodomain-like_sf"/>
</dbReference>
<feature type="modified residue" description="4-aspartylphosphate" evidence="5">
    <location>
        <position position="190"/>
    </location>
</feature>
<evidence type="ECO:0000256" key="1">
    <source>
        <dbReference type="ARBA" id="ARBA00022553"/>
    </source>
</evidence>
<evidence type="ECO:0000256" key="3">
    <source>
        <dbReference type="ARBA" id="ARBA00023125"/>
    </source>
</evidence>
<keyword evidence="9" id="KW-1185">Reference proteome</keyword>
<dbReference type="Proteomes" id="UP000632339">
    <property type="component" value="Unassembled WGS sequence"/>
</dbReference>
<dbReference type="EMBL" id="BMLI01000002">
    <property type="protein sequence ID" value="GGM99169.1"/>
    <property type="molecule type" value="Genomic_DNA"/>
</dbReference>
<evidence type="ECO:0000256" key="5">
    <source>
        <dbReference type="PROSITE-ProRule" id="PRU00169"/>
    </source>
</evidence>
<evidence type="ECO:0000256" key="2">
    <source>
        <dbReference type="ARBA" id="ARBA00023015"/>
    </source>
</evidence>
<evidence type="ECO:0000313" key="8">
    <source>
        <dbReference type="EMBL" id="GGM99169.1"/>
    </source>
</evidence>
<keyword evidence="4" id="KW-0804">Transcription</keyword>
<gene>
    <name evidence="8" type="ORF">GCM10010967_36400</name>
</gene>
<dbReference type="InterPro" id="IPR020449">
    <property type="entry name" value="Tscrpt_reg_AraC-type_HTH"/>
</dbReference>
<dbReference type="SUPFAM" id="SSF46689">
    <property type="entry name" value="Homeodomain-like"/>
    <property type="match status" value="1"/>
</dbReference>
<dbReference type="InterPro" id="IPR018060">
    <property type="entry name" value="HTH_AraC"/>
</dbReference>
<protein>
    <submittedName>
        <fullName evidence="8">Uncharacterized protein</fullName>
    </submittedName>
</protein>
<dbReference type="SMART" id="SM00342">
    <property type="entry name" value="HTH_ARAC"/>
    <property type="match status" value="1"/>
</dbReference>
<comment type="caution">
    <text evidence="8">The sequence shown here is derived from an EMBL/GenBank/DDBJ whole genome shotgun (WGS) entry which is preliminary data.</text>
</comment>
<reference evidence="9" key="1">
    <citation type="journal article" date="2019" name="Int. J. Syst. Evol. Microbiol.">
        <title>The Global Catalogue of Microorganisms (GCM) 10K type strain sequencing project: providing services to taxonomists for standard genome sequencing and annotation.</title>
        <authorList>
            <consortium name="The Broad Institute Genomics Platform"/>
            <consortium name="The Broad Institute Genome Sequencing Center for Infectious Disease"/>
            <person name="Wu L."/>
            <person name="Ma J."/>
        </authorList>
    </citation>
    <scope>NUCLEOTIDE SEQUENCE [LARGE SCALE GENOMIC DNA]</scope>
    <source>
        <strain evidence="9">CGMCC 1.6375</strain>
    </source>
</reference>
<dbReference type="PROSITE" id="PS50110">
    <property type="entry name" value="RESPONSE_REGULATORY"/>
    <property type="match status" value="1"/>
</dbReference>
<dbReference type="CDD" id="cd17574">
    <property type="entry name" value="REC_OmpR"/>
    <property type="match status" value="1"/>
</dbReference>
<dbReference type="InterPro" id="IPR018062">
    <property type="entry name" value="HTH_AraC-typ_CS"/>
</dbReference>
<keyword evidence="3" id="KW-0238">DNA-binding</keyword>
<dbReference type="SUPFAM" id="SSF47384">
    <property type="entry name" value="Homodimeric domain of signal transducing histidine kinase"/>
    <property type="match status" value="1"/>
</dbReference>
<keyword evidence="2" id="KW-0805">Transcription regulation</keyword>